<evidence type="ECO:0000256" key="5">
    <source>
        <dbReference type="ARBA" id="ARBA00023015"/>
    </source>
</evidence>
<dbReference type="PROSITE" id="PS51030">
    <property type="entry name" value="NUCLEAR_REC_DBD_2"/>
    <property type="match status" value="1"/>
</dbReference>
<dbReference type="PANTHER" id="PTHR45680:SF28">
    <property type="entry name" value="NUCLEAR HORMONE RECEPTOR FAMILY-RELATED"/>
    <property type="match status" value="1"/>
</dbReference>
<evidence type="ECO:0000256" key="8">
    <source>
        <dbReference type="ARBA" id="ARBA00023170"/>
    </source>
</evidence>
<feature type="domain" description="Nuclear receptor" evidence="10">
    <location>
        <begin position="8"/>
        <end position="83"/>
    </location>
</feature>
<dbReference type="PANTHER" id="PTHR45680">
    <property type="entry name" value="NUCLEAR HORMONE RECEPTOR FAMILY"/>
    <property type="match status" value="1"/>
</dbReference>
<keyword evidence="3" id="KW-0863">Zinc-finger</keyword>
<name>Q86PJ6_CAEEL</name>
<keyword evidence="2" id="KW-0479">Metal-binding</keyword>
<reference evidence="11" key="1">
    <citation type="journal article" date="2005" name="J. Mol. Evol.">
        <title>Explosive lineage-specific expansion of the orphan nuclear receptor HNF4 in nematodes.</title>
        <authorList>
            <person name="Robinson-Rechavi M."/>
            <person name="Maina C.V."/>
            <person name="Gissendanner C.R."/>
            <person name="Laudet V."/>
            <person name="Sluder A."/>
        </authorList>
    </citation>
    <scope>NUCLEOTIDE SEQUENCE</scope>
</reference>
<proteinExistence type="evidence at transcript level"/>
<protein>
    <submittedName>
        <fullName evidence="11">Nuclear receptor NHR-103</fullName>
    </submittedName>
</protein>
<dbReference type="InterPro" id="IPR001628">
    <property type="entry name" value="Znf_hrmn_rcpt"/>
</dbReference>
<dbReference type="InterPro" id="IPR051152">
    <property type="entry name" value="C.elegans_Orphan_NR"/>
</dbReference>
<evidence type="ECO:0000313" key="11">
    <source>
        <dbReference type="EMBL" id="AAO39191.1"/>
    </source>
</evidence>
<evidence type="ECO:0000256" key="2">
    <source>
        <dbReference type="ARBA" id="ARBA00022723"/>
    </source>
</evidence>
<organism evidence="11">
    <name type="scientific">Caenorhabditis elegans</name>
    <dbReference type="NCBI Taxonomy" id="6239"/>
    <lineage>
        <taxon>Eukaryota</taxon>
        <taxon>Metazoa</taxon>
        <taxon>Ecdysozoa</taxon>
        <taxon>Nematoda</taxon>
        <taxon>Chromadorea</taxon>
        <taxon>Rhabditida</taxon>
        <taxon>Rhabditina</taxon>
        <taxon>Rhabditomorpha</taxon>
        <taxon>Rhabditoidea</taxon>
        <taxon>Rhabditidae</taxon>
        <taxon>Peloderinae</taxon>
        <taxon>Caenorhabditis</taxon>
    </lineage>
</organism>
<evidence type="ECO:0000256" key="7">
    <source>
        <dbReference type="ARBA" id="ARBA00023163"/>
    </source>
</evidence>
<evidence type="ECO:0000256" key="6">
    <source>
        <dbReference type="ARBA" id="ARBA00023125"/>
    </source>
</evidence>
<evidence type="ECO:0000256" key="3">
    <source>
        <dbReference type="ARBA" id="ARBA00022771"/>
    </source>
</evidence>
<keyword evidence="5" id="KW-0805">Transcription regulation</keyword>
<evidence type="ECO:0000256" key="4">
    <source>
        <dbReference type="ARBA" id="ARBA00022833"/>
    </source>
</evidence>
<dbReference type="CDD" id="cd06960">
    <property type="entry name" value="NR_DBD_HNF4A"/>
    <property type="match status" value="1"/>
</dbReference>
<accession>Q86PJ6</accession>
<keyword evidence="7" id="KW-0804">Transcription</keyword>
<dbReference type="GO" id="GO:0008270">
    <property type="term" value="F:zinc ion binding"/>
    <property type="evidence" value="ECO:0007669"/>
    <property type="project" value="UniProtKB-KW"/>
</dbReference>
<dbReference type="InterPro" id="IPR049636">
    <property type="entry name" value="HNF4-like_DBD"/>
</dbReference>
<keyword evidence="6" id="KW-0238">DNA-binding</keyword>
<dbReference type="Gene3D" id="3.30.50.10">
    <property type="entry name" value="Erythroid Transcription Factor GATA-1, subunit A"/>
    <property type="match status" value="1"/>
</dbReference>
<keyword evidence="8 11" id="KW-0675">Receptor</keyword>
<keyword evidence="9" id="KW-0539">Nucleus</keyword>
<dbReference type="PROSITE" id="PS00031">
    <property type="entry name" value="NUCLEAR_REC_DBD_1"/>
    <property type="match status" value="1"/>
</dbReference>
<comment type="subcellular location">
    <subcellularLocation>
        <location evidence="1">Nucleus</location>
    </subcellularLocation>
</comment>
<evidence type="ECO:0000256" key="9">
    <source>
        <dbReference type="ARBA" id="ARBA00023242"/>
    </source>
</evidence>
<dbReference type="SUPFAM" id="SSF57716">
    <property type="entry name" value="Glucocorticoid receptor-like (DNA-binding domain)"/>
    <property type="match status" value="1"/>
</dbReference>
<dbReference type="SMART" id="SM00399">
    <property type="entry name" value="ZnF_C4"/>
    <property type="match status" value="1"/>
</dbReference>
<dbReference type="Pfam" id="PF00105">
    <property type="entry name" value="zf-C4"/>
    <property type="match status" value="1"/>
</dbReference>
<dbReference type="EMBL" id="AY204187">
    <property type="protein sequence ID" value="AAO39191.1"/>
    <property type="molecule type" value="mRNA"/>
</dbReference>
<dbReference type="GO" id="GO:0005634">
    <property type="term" value="C:nucleus"/>
    <property type="evidence" value="ECO:0007669"/>
    <property type="project" value="UniProtKB-SubCell"/>
</dbReference>
<evidence type="ECO:0000256" key="1">
    <source>
        <dbReference type="ARBA" id="ARBA00004123"/>
    </source>
</evidence>
<sequence>MPAPLFLSGPCEICGQKTSGRHFGVLSCRSCAAFFRRSATWSRKKVQCVKGTCKIFEDGKFNCKQCRLKKCVEVGMDSKKFQTNRDLISSCSVPQSLCNFLGRPEFILCCEPDKASVFKTTIDVTYLVDMAKNLLEKVGKNEKTCEIKGECVASDI</sequence>
<dbReference type="InterPro" id="IPR013088">
    <property type="entry name" value="Znf_NHR/GATA"/>
</dbReference>
<dbReference type="GO" id="GO:0003700">
    <property type="term" value="F:DNA-binding transcription factor activity"/>
    <property type="evidence" value="ECO:0007669"/>
    <property type="project" value="InterPro"/>
</dbReference>
<keyword evidence="4" id="KW-0862">Zinc</keyword>
<dbReference type="GO" id="GO:0000978">
    <property type="term" value="F:RNA polymerase II cis-regulatory region sequence-specific DNA binding"/>
    <property type="evidence" value="ECO:0007669"/>
    <property type="project" value="InterPro"/>
</dbReference>
<dbReference type="PRINTS" id="PR00047">
    <property type="entry name" value="STROIDFINGER"/>
</dbReference>
<evidence type="ECO:0000259" key="10">
    <source>
        <dbReference type="PROSITE" id="PS51030"/>
    </source>
</evidence>
<dbReference type="AlphaFoldDB" id="Q86PJ6"/>